<dbReference type="SMART" id="SM00347">
    <property type="entry name" value="HTH_MARR"/>
    <property type="match status" value="1"/>
</dbReference>
<dbReference type="PANTHER" id="PTHR39515">
    <property type="entry name" value="CONSERVED PROTEIN"/>
    <property type="match status" value="1"/>
</dbReference>
<sequence>MAPASTSRQAALEVRLAFARLRRRLREVSTGDGALSALQASVIARVGKGEASMAAELARLEVVRPQSMATTLAALESAGLIARSPDPADGRRQVITLTEAGEAVEGGILGERHEWLAAVIEERLDEDERRTLIAAAELLNRLSAS</sequence>
<dbReference type="InterPro" id="IPR052526">
    <property type="entry name" value="HTH-type_Bedaq_tolerance"/>
</dbReference>
<dbReference type="Pfam" id="PF01047">
    <property type="entry name" value="MarR"/>
    <property type="match status" value="1"/>
</dbReference>
<dbReference type="SUPFAM" id="SSF46785">
    <property type="entry name" value="Winged helix' DNA-binding domain"/>
    <property type="match status" value="1"/>
</dbReference>
<dbReference type="InterPro" id="IPR036388">
    <property type="entry name" value="WH-like_DNA-bd_sf"/>
</dbReference>
<keyword evidence="2" id="KW-0238">DNA-binding</keyword>
<feature type="domain" description="HTH marR-type" evidence="1">
    <location>
        <begin position="7"/>
        <end position="141"/>
    </location>
</feature>
<dbReference type="Gene3D" id="1.10.10.10">
    <property type="entry name" value="Winged helix-like DNA-binding domain superfamily/Winged helix DNA-binding domain"/>
    <property type="match status" value="1"/>
</dbReference>
<dbReference type="RefSeq" id="WP_348789776.1">
    <property type="nucleotide sequence ID" value="NZ_CP157390.1"/>
</dbReference>
<evidence type="ECO:0000259" key="1">
    <source>
        <dbReference type="PROSITE" id="PS50995"/>
    </source>
</evidence>
<dbReference type="PANTHER" id="PTHR39515:SF2">
    <property type="entry name" value="HTH-TYPE TRANSCRIPTIONAL REGULATOR RV0880"/>
    <property type="match status" value="1"/>
</dbReference>
<dbReference type="InterPro" id="IPR000835">
    <property type="entry name" value="HTH_MarR-typ"/>
</dbReference>
<evidence type="ECO:0000313" key="2">
    <source>
        <dbReference type="EMBL" id="XBM49866.1"/>
    </source>
</evidence>
<accession>A0AAU7GHF4</accession>
<dbReference type="EMBL" id="CP157390">
    <property type="protein sequence ID" value="XBM49866.1"/>
    <property type="molecule type" value="Genomic_DNA"/>
</dbReference>
<organism evidence="2">
    <name type="scientific">Leifsonia sp. NPDC080035</name>
    <dbReference type="NCBI Taxonomy" id="3143936"/>
    <lineage>
        <taxon>Bacteria</taxon>
        <taxon>Bacillati</taxon>
        <taxon>Actinomycetota</taxon>
        <taxon>Actinomycetes</taxon>
        <taxon>Micrococcales</taxon>
        <taxon>Microbacteriaceae</taxon>
        <taxon>Leifsonia</taxon>
    </lineage>
</organism>
<dbReference type="Gene3D" id="1.10.287.100">
    <property type="match status" value="1"/>
</dbReference>
<proteinExistence type="predicted"/>
<name>A0AAU7GHF4_9MICO</name>
<reference evidence="2" key="1">
    <citation type="submission" date="2024-05" db="EMBL/GenBank/DDBJ databases">
        <title>The Natural Products Discovery Center: Release of the First 8490 Sequenced Strains for Exploring Actinobacteria Biosynthetic Diversity.</title>
        <authorList>
            <person name="Kalkreuter E."/>
            <person name="Kautsar S.A."/>
            <person name="Yang D."/>
            <person name="Bader C.D."/>
            <person name="Teijaro C.N."/>
            <person name="Fluegel L."/>
            <person name="Davis C.M."/>
            <person name="Simpson J.R."/>
            <person name="Lauterbach L."/>
            <person name="Steele A.D."/>
            <person name="Gui C."/>
            <person name="Meng S."/>
            <person name="Li G."/>
            <person name="Viehrig K."/>
            <person name="Ye F."/>
            <person name="Su P."/>
            <person name="Kiefer A.F."/>
            <person name="Nichols A."/>
            <person name="Cepeda A.J."/>
            <person name="Yan W."/>
            <person name="Fan B."/>
            <person name="Jiang Y."/>
            <person name="Adhikari A."/>
            <person name="Zheng C.-J."/>
            <person name="Schuster L."/>
            <person name="Cowan T.M."/>
            <person name="Smanski M.J."/>
            <person name="Chevrette M.G."/>
            <person name="de Carvalho L.P.S."/>
            <person name="Shen B."/>
        </authorList>
    </citation>
    <scope>NUCLEOTIDE SEQUENCE</scope>
    <source>
        <strain evidence="2">NPDC080035</strain>
    </source>
</reference>
<dbReference type="AlphaFoldDB" id="A0AAU7GHF4"/>
<gene>
    <name evidence="2" type="ORF">AAME72_08350</name>
</gene>
<dbReference type="InterPro" id="IPR036390">
    <property type="entry name" value="WH_DNA-bd_sf"/>
</dbReference>
<dbReference type="GO" id="GO:0003677">
    <property type="term" value="F:DNA binding"/>
    <property type="evidence" value="ECO:0007669"/>
    <property type="project" value="UniProtKB-KW"/>
</dbReference>
<protein>
    <submittedName>
        <fullName evidence="2">Winged helix DNA-binding protein</fullName>
    </submittedName>
</protein>
<dbReference type="GO" id="GO:0003700">
    <property type="term" value="F:DNA-binding transcription factor activity"/>
    <property type="evidence" value="ECO:0007669"/>
    <property type="project" value="InterPro"/>
</dbReference>
<dbReference type="PROSITE" id="PS50995">
    <property type="entry name" value="HTH_MARR_2"/>
    <property type="match status" value="1"/>
</dbReference>